<dbReference type="OrthoDB" id="2885760at2"/>
<dbReference type="Pfam" id="PF07460">
    <property type="entry name" value="NUMOD3"/>
    <property type="match status" value="1"/>
</dbReference>
<dbReference type="GO" id="GO:0003677">
    <property type="term" value="F:DNA binding"/>
    <property type="evidence" value="ECO:0007669"/>
    <property type="project" value="InterPro"/>
</dbReference>
<dbReference type="EMBL" id="MSZX01000005">
    <property type="protein sequence ID" value="OPA77516.1"/>
    <property type="molecule type" value="Genomic_DNA"/>
</dbReference>
<sequence length="361" mass="42055">MFDIYVIRNIINEKKYIGYTSKGYKTRFRLHIKEAYEGNTSRYLCKAIRKYGKENFTVELLETVETHELAVEKEIYYIQKMNTFAHKKGSHGYNATLGGEGVNGKLVPQSMRDKMSKIKKDQLAWVGKNNPMYKKGYLIAGDKHPLFGKNHSSETKSKISQSNKGRHIGINNPASKLTECYSLECKTGKIEMFSSFYEMQQFFISLGMKLNRSIVLGIMRMDKGKKSYKRYKFFREDVTPNDIFSEIRRKYQMKIFEPIELKDHRQGEEHPKAKNMICFASEISTGKIYRFESWYELKRGLGIITGKEITYSSLFKVLTGKYKQTTGYHVFREDITEKSTFSAISDNYEIQKEPSTTSREA</sequence>
<comment type="caution">
    <text evidence="3">The sequence shown here is derived from an EMBL/GenBank/DDBJ whole genome shotgun (WGS) entry which is preliminary data.</text>
</comment>
<dbReference type="STRING" id="1324314.BVG16_13775"/>
<dbReference type="AlphaFoldDB" id="A0A1T2XCU9"/>
<dbReference type="InterPro" id="IPR006350">
    <property type="entry name" value="Intron_endoG1"/>
</dbReference>
<reference evidence="3 4" key="1">
    <citation type="submission" date="2017-01" db="EMBL/GenBank/DDBJ databases">
        <title>Genome analysis of Paenibacillus selenitrireducens ES3-24.</title>
        <authorList>
            <person name="Xu D."/>
            <person name="Yao R."/>
            <person name="Zheng S."/>
        </authorList>
    </citation>
    <scope>NUCLEOTIDE SEQUENCE [LARGE SCALE GENOMIC DNA]</scope>
    <source>
        <strain evidence="3 4">ES3-24</strain>
    </source>
</reference>
<feature type="domain" description="GIY-YIG" evidence="2">
    <location>
        <begin position="1"/>
        <end position="90"/>
    </location>
</feature>
<dbReference type="InterPro" id="IPR000305">
    <property type="entry name" value="GIY-YIG_endonuc"/>
</dbReference>
<proteinExistence type="predicted"/>
<dbReference type="SMART" id="SM00465">
    <property type="entry name" value="GIYc"/>
    <property type="match status" value="1"/>
</dbReference>
<dbReference type="InterPro" id="IPR003611">
    <property type="entry name" value="NUMOD3"/>
</dbReference>
<dbReference type="NCBIfam" id="TIGR01453">
    <property type="entry name" value="grpIintron_endo"/>
    <property type="match status" value="1"/>
</dbReference>
<dbReference type="Proteomes" id="UP000190188">
    <property type="component" value="Unassembled WGS sequence"/>
</dbReference>
<accession>A0A1T2XCU9</accession>
<dbReference type="RefSeq" id="WP_158081696.1">
    <property type="nucleotide sequence ID" value="NZ_MSZX01000005.1"/>
</dbReference>
<dbReference type="GO" id="GO:0004519">
    <property type="term" value="F:endonuclease activity"/>
    <property type="evidence" value="ECO:0007669"/>
    <property type="project" value="InterPro"/>
</dbReference>
<evidence type="ECO:0000313" key="3">
    <source>
        <dbReference type="EMBL" id="OPA77516.1"/>
    </source>
</evidence>
<evidence type="ECO:0000259" key="2">
    <source>
        <dbReference type="PROSITE" id="PS50164"/>
    </source>
</evidence>
<dbReference type="Pfam" id="PF01541">
    <property type="entry name" value="GIY-YIG"/>
    <property type="match status" value="1"/>
</dbReference>
<protein>
    <recommendedName>
        <fullName evidence="2">GIY-YIG domain-containing protein</fullName>
    </recommendedName>
</protein>
<dbReference type="SUPFAM" id="SSF64496">
    <property type="entry name" value="DNA-binding domain of intron-encoded endonucleases"/>
    <property type="match status" value="1"/>
</dbReference>
<dbReference type="Gene3D" id="3.40.1440.10">
    <property type="entry name" value="GIY-YIG endonuclease"/>
    <property type="match status" value="1"/>
</dbReference>
<evidence type="ECO:0000313" key="4">
    <source>
        <dbReference type="Proteomes" id="UP000190188"/>
    </source>
</evidence>
<evidence type="ECO:0000256" key="1">
    <source>
        <dbReference type="ARBA" id="ARBA00010045"/>
    </source>
</evidence>
<dbReference type="CDD" id="cd10443">
    <property type="entry name" value="GIY-YIG_HE_Tlr8p_PBC-V_like"/>
    <property type="match status" value="1"/>
</dbReference>
<comment type="similarity">
    <text evidence="1">To endonucleases of group I introns of fungi and phage.</text>
</comment>
<dbReference type="PROSITE" id="PS50164">
    <property type="entry name" value="GIY_YIG"/>
    <property type="match status" value="1"/>
</dbReference>
<dbReference type="InterPro" id="IPR035901">
    <property type="entry name" value="GIY-YIG_endonuc_sf"/>
</dbReference>
<gene>
    <name evidence="3" type="ORF">BVG16_13775</name>
</gene>
<name>A0A1T2XCU9_9BACL</name>
<keyword evidence="4" id="KW-1185">Reference proteome</keyword>
<organism evidence="3 4">
    <name type="scientific">Paenibacillus selenitireducens</name>
    <dbReference type="NCBI Taxonomy" id="1324314"/>
    <lineage>
        <taxon>Bacteria</taxon>
        <taxon>Bacillati</taxon>
        <taxon>Bacillota</taxon>
        <taxon>Bacilli</taxon>
        <taxon>Bacillales</taxon>
        <taxon>Paenibacillaceae</taxon>
        <taxon>Paenibacillus</taxon>
    </lineage>
</organism>
<dbReference type="SUPFAM" id="SSF82771">
    <property type="entry name" value="GIY-YIG endonuclease"/>
    <property type="match status" value="1"/>
</dbReference>